<dbReference type="InterPro" id="IPR037171">
    <property type="entry name" value="NagB/RpiA_transferase-like"/>
</dbReference>
<dbReference type="CDD" id="cd01400">
    <property type="entry name" value="6PGL"/>
    <property type="match status" value="1"/>
</dbReference>
<gene>
    <name evidence="7" type="primary">pgl</name>
    <name evidence="9" type="ORF">SAMN05216258_106308</name>
</gene>
<proteinExistence type="inferred from homology"/>
<evidence type="ECO:0000313" key="10">
    <source>
        <dbReference type="Proteomes" id="UP000199377"/>
    </source>
</evidence>
<dbReference type="EMBL" id="FOQH01000006">
    <property type="protein sequence ID" value="SFI42185.1"/>
    <property type="molecule type" value="Genomic_DNA"/>
</dbReference>
<dbReference type="GO" id="GO:0005975">
    <property type="term" value="P:carbohydrate metabolic process"/>
    <property type="evidence" value="ECO:0007669"/>
    <property type="project" value="UniProtKB-UniRule"/>
</dbReference>
<dbReference type="PANTHER" id="PTHR11054">
    <property type="entry name" value="6-PHOSPHOGLUCONOLACTONASE"/>
    <property type="match status" value="1"/>
</dbReference>
<evidence type="ECO:0000256" key="7">
    <source>
        <dbReference type="RuleBase" id="RU365095"/>
    </source>
</evidence>
<comment type="catalytic activity">
    <reaction evidence="1 7">
        <text>6-phospho-D-glucono-1,5-lactone + H2O = 6-phospho-D-gluconate + H(+)</text>
        <dbReference type="Rhea" id="RHEA:12556"/>
        <dbReference type="ChEBI" id="CHEBI:15377"/>
        <dbReference type="ChEBI" id="CHEBI:15378"/>
        <dbReference type="ChEBI" id="CHEBI:57955"/>
        <dbReference type="ChEBI" id="CHEBI:58759"/>
        <dbReference type="EC" id="3.1.1.31"/>
    </reaction>
</comment>
<dbReference type="PANTHER" id="PTHR11054:SF0">
    <property type="entry name" value="6-PHOSPHOGLUCONOLACTONASE"/>
    <property type="match status" value="1"/>
</dbReference>
<dbReference type="NCBIfam" id="TIGR01198">
    <property type="entry name" value="pgl"/>
    <property type="match status" value="1"/>
</dbReference>
<comment type="function">
    <text evidence="2 7">Hydrolysis of 6-phosphogluconolactone to 6-phosphogluconate.</text>
</comment>
<dbReference type="InterPro" id="IPR005900">
    <property type="entry name" value="6-phosphogluconolactonase_DevB"/>
</dbReference>
<dbReference type="SUPFAM" id="SSF100950">
    <property type="entry name" value="NagB/RpiA/CoA transferase-like"/>
    <property type="match status" value="1"/>
</dbReference>
<evidence type="ECO:0000256" key="5">
    <source>
        <dbReference type="ARBA" id="ARBA00013198"/>
    </source>
</evidence>
<dbReference type="Proteomes" id="UP000199377">
    <property type="component" value="Unassembled WGS sequence"/>
</dbReference>
<evidence type="ECO:0000259" key="8">
    <source>
        <dbReference type="Pfam" id="PF01182"/>
    </source>
</evidence>
<dbReference type="AlphaFoldDB" id="A0A1I3I2E6"/>
<dbReference type="Gene3D" id="3.40.50.1360">
    <property type="match status" value="1"/>
</dbReference>
<dbReference type="GO" id="GO:0006098">
    <property type="term" value="P:pentose-phosphate shunt"/>
    <property type="evidence" value="ECO:0007669"/>
    <property type="project" value="UniProtKB-UniPathway"/>
</dbReference>
<keyword evidence="7" id="KW-0378">Hydrolase</keyword>
<evidence type="ECO:0000256" key="6">
    <source>
        <dbReference type="ARBA" id="ARBA00020337"/>
    </source>
</evidence>
<organism evidence="9 10">
    <name type="scientific">Albimonas pacifica</name>
    <dbReference type="NCBI Taxonomy" id="1114924"/>
    <lineage>
        <taxon>Bacteria</taxon>
        <taxon>Pseudomonadati</taxon>
        <taxon>Pseudomonadota</taxon>
        <taxon>Alphaproteobacteria</taxon>
        <taxon>Rhodobacterales</taxon>
        <taxon>Paracoccaceae</taxon>
        <taxon>Albimonas</taxon>
    </lineage>
</organism>
<evidence type="ECO:0000256" key="3">
    <source>
        <dbReference type="ARBA" id="ARBA00004961"/>
    </source>
</evidence>
<dbReference type="EC" id="3.1.1.31" evidence="5 7"/>
<dbReference type="STRING" id="1114924.SAMN05216258_106308"/>
<accession>A0A1I3I2E6</accession>
<evidence type="ECO:0000256" key="1">
    <source>
        <dbReference type="ARBA" id="ARBA00000832"/>
    </source>
</evidence>
<evidence type="ECO:0000256" key="4">
    <source>
        <dbReference type="ARBA" id="ARBA00010662"/>
    </source>
</evidence>
<dbReference type="InterPro" id="IPR006148">
    <property type="entry name" value="Glc/Gal-6P_isomerase"/>
</dbReference>
<dbReference type="Pfam" id="PF01182">
    <property type="entry name" value="Glucosamine_iso"/>
    <property type="match status" value="1"/>
</dbReference>
<dbReference type="RefSeq" id="WP_342741372.1">
    <property type="nucleotide sequence ID" value="NZ_FOQH01000006.1"/>
</dbReference>
<name>A0A1I3I2E6_9RHOB</name>
<dbReference type="InterPro" id="IPR039104">
    <property type="entry name" value="6PGL"/>
</dbReference>
<dbReference type="GO" id="GO:0017057">
    <property type="term" value="F:6-phosphogluconolactonase activity"/>
    <property type="evidence" value="ECO:0007669"/>
    <property type="project" value="UniProtKB-UniRule"/>
</dbReference>
<reference evidence="9 10" key="1">
    <citation type="submission" date="2016-10" db="EMBL/GenBank/DDBJ databases">
        <authorList>
            <person name="de Groot N.N."/>
        </authorList>
    </citation>
    <scope>NUCLEOTIDE SEQUENCE [LARGE SCALE GENOMIC DNA]</scope>
    <source>
        <strain evidence="9 10">CGMCC 1.11030</strain>
    </source>
</reference>
<comment type="similarity">
    <text evidence="4 7">Belongs to the glucosamine/galactosamine-6-phosphate isomerase family. 6-phosphogluconolactonase subfamily.</text>
</comment>
<keyword evidence="10" id="KW-1185">Reference proteome</keyword>
<comment type="pathway">
    <text evidence="3 7">Carbohydrate degradation; pentose phosphate pathway; D-ribulose 5-phosphate from D-glucose 6-phosphate (oxidative stage): step 2/3.</text>
</comment>
<protein>
    <recommendedName>
        <fullName evidence="6 7">6-phosphogluconolactonase</fullName>
        <shortName evidence="7">6PGL</shortName>
        <ecNumber evidence="5 7">3.1.1.31</ecNumber>
    </recommendedName>
</protein>
<evidence type="ECO:0000313" key="9">
    <source>
        <dbReference type="EMBL" id="SFI42185.1"/>
    </source>
</evidence>
<feature type="domain" description="Glucosamine/galactosamine-6-phosphate isomerase" evidence="8">
    <location>
        <begin position="20"/>
        <end position="227"/>
    </location>
</feature>
<evidence type="ECO:0000256" key="2">
    <source>
        <dbReference type="ARBA" id="ARBA00002681"/>
    </source>
</evidence>
<dbReference type="UniPathway" id="UPA00115">
    <property type="reaction ID" value="UER00409"/>
</dbReference>
<sequence>MTEARPDAMTMPQIIAYDSRDDQAGGLADLVAGRLSAAVKAKNSASLAVPGGTTPGLMLKLLGESDAPWGLVAVTLTDERWVPPISARSNQKLLGETLFHGAAAAAEFVPLYGGGAEPAQALHAVNLTLEQVALPLDVAVLGMGDDMHTASMFPDALGLEEALSPDAPPAVAIRAPGAEEPRITLSARVLRAAERHILIQGHDKMRALERAVALGDPTRAPICAVLEGATVHYAD</sequence>